<evidence type="ECO:0000256" key="2">
    <source>
        <dbReference type="ARBA" id="ARBA00022801"/>
    </source>
</evidence>
<dbReference type="AlphaFoldDB" id="A0A5S9N2M5"/>
<evidence type="ECO:0000256" key="4">
    <source>
        <dbReference type="HAMAP-Rule" id="MF_00528"/>
    </source>
</evidence>
<dbReference type="GO" id="GO:0047429">
    <property type="term" value="F:nucleoside triphosphate diphosphatase activity"/>
    <property type="evidence" value="ECO:0007669"/>
    <property type="project" value="UniProtKB-EC"/>
</dbReference>
<keyword evidence="3 4" id="KW-0546">Nucleotide metabolism</keyword>
<feature type="site" description="Important for substrate specificity" evidence="4">
    <location>
        <position position="73"/>
    </location>
</feature>
<comment type="similarity">
    <text evidence="4">Belongs to the Maf family. YhdE subfamily.</text>
</comment>
<protein>
    <recommendedName>
        <fullName evidence="4">dTTP/UTP pyrophosphatase</fullName>
        <shortName evidence="4">dTTPase/UTPase</shortName>
        <ecNumber evidence="4">3.6.1.9</ecNumber>
    </recommendedName>
    <alternativeName>
        <fullName evidence="4">Nucleoside triphosphate pyrophosphatase</fullName>
    </alternativeName>
    <alternativeName>
        <fullName evidence="4">Nucleotide pyrophosphatase</fullName>
        <shortName evidence="4">Nucleotide PPase</shortName>
    </alternativeName>
</protein>
<evidence type="ECO:0000313" key="5">
    <source>
        <dbReference type="EMBL" id="CAA0083288.1"/>
    </source>
</evidence>
<proteinExistence type="inferred from homology"/>
<dbReference type="Proteomes" id="UP000439591">
    <property type="component" value="Unassembled WGS sequence"/>
</dbReference>
<keyword evidence="2 4" id="KW-0378">Hydrolase</keyword>
<feature type="site" description="Important for substrate specificity" evidence="4">
    <location>
        <position position="155"/>
    </location>
</feature>
<dbReference type="EC" id="3.6.1.9" evidence="4"/>
<dbReference type="GO" id="GO:0009117">
    <property type="term" value="P:nucleotide metabolic process"/>
    <property type="evidence" value="ECO:0007669"/>
    <property type="project" value="UniProtKB-KW"/>
</dbReference>
<comment type="caution">
    <text evidence="4">Lacks conserved residue(s) required for the propagation of feature annotation.</text>
</comment>
<dbReference type="PANTHER" id="PTHR43213">
    <property type="entry name" value="BIFUNCTIONAL DTTP/UTP PYROPHOSPHATASE/METHYLTRANSFERASE PROTEIN-RELATED"/>
    <property type="match status" value="1"/>
</dbReference>
<dbReference type="Proteomes" id="UP000435877">
    <property type="component" value="Unassembled WGS sequence"/>
</dbReference>
<accession>A0A5S9N2M5</accession>
<dbReference type="NCBIfam" id="TIGR00172">
    <property type="entry name" value="maf"/>
    <property type="match status" value="1"/>
</dbReference>
<comment type="cofactor">
    <cofactor evidence="1 4">
        <name>a divalent metal cation</name>
        <dbReference type="ChEBI" id="CHEBI:60240"/>
    </cofactor>
</comment>
<dbReference type="EMBL" id="CACSIK010000001">
    <property type="protein sequence ID" value="CAA0083288.1"/>
    <property type="molecule type" value="Genomic_DNA"/>
</dbReference>
<dbReference type="EMBL" id="CACSIM010000001">
    <property type="protein sequence ID" value="CAA0083486.1"/>
    <property type="molecule type" value="Genomic_DNA"/>
</dbReference>
<dbReference type="CDD" id="cd00555">
    <property type="entry name" value="Maf"/>
    <property type="match status" value="1"/>
</dbReference>
<name>A0A5S9N2M5_9GAMM</name>
<comment type="function">
    <text evidence="4">Nucleoside triphosphate pyrophosphatase that hydrolyzes dTTP and UTP. May have a dual role in cell division arrest and in preventing the incorporation of modified nucleotides into cellular nucleic acids.</text>
</comment>
<comment type="catalytic activity">
    <reaction evidence="4">
        <text>dTTP + H2O = dTMP + diphosphate + H(+)</text>
        <dbReference type="Rhea" id="RHEA:28534"/>
        <dbReference type="ChEBI" id="CHEBI:15377"/>
        <dbReference type="ChEBI" id="CHEBI:15378"/>
        <dbReference type="ChEBI" id="CHEBI:33019"/>
        <dbReference type="ChEBI" id="CHEBI:37568"/>
        <dbReference type="ChEBI" id="CHEBI:63528"/>
        <dbReference type="EC" id="3.6.1.9"/>
    </reaction>
</comment>
<feature type="active site" description="Proton acceptor" evidence="4">
    <location>
        <position position="72"/>
    </location>
</feature>
<sequence length="194" mass="20693">MYQKAALILASASPRRAELLAQIGVSFQVVPANIDETPANGEQPNAYVKRMAMEKVAAVAKLYADRVVLAADTSVIVDGEIWGKPLNRQHAKVMLNGLSGRQHQVVTAIAVHYDGNVELAVSETEVLFAVLTDQQIDRYVATGEADDKAGAYGIQGAAGCFVERLNGSYFGVMGLPLYETAVLLGKTGMTVGPR</sequence>
<dbReference type="OrthoDB" id="9807767at2"/>
<evidence type="ECO:0000256" key="1">
    <source>
        <dbReference type="ARBA" id="ARBA00001968"/>
    </source>
</evidence>
<organism evidence="6 8">
    <name type="scientific">Zhongshania aliphaticivorans</name>
    <dbReference type="NCBI Taxonomy" id="1470434"/>
    <lineage>
        <taxon>Bacteria</taxon>
        <taxon>Pseudomonadati</taxon>
        <taxon>Pseudomonadota</taxon>
        <taxon>Gammaproteobacteria</taxon>
        <taxon>Cellvibrionales</taxon>
        <taxon>Spongiibacteraceae</taxon>
        <taxon>Zhongshania</taxon>
    </lineage>
</organism>
<dbReference type="SUPFAM" id="SSF52972">
    <property type="entry name" value="ITPase-like"/>
    <property type="match status" value="1"/>
</dbReference>
<dbReference type="PIRSF" id="PIRSF006305">
    <property type="entry name" value="Maf"/>
    <property type="match status" value="1"/>
</dbReference>
<evidence type="ECO:0000313" key="8">
    <source>
        <dbReference type="Proteomes" id="UP000439591"/>
    </source>
</evidence>
<keyword evidence="4" id="KW-0963">Cytoplasm</keyword>
<dbReference type="InterPro" id="IPR003697">
    <property type="entry name" value="Maf-like"/>
</dbReference>
<dbReference type="Gene3D" id="3.90.950.10">
    <property type="match status" value="1"/>
</dbReference>
<gene>
    <name evidence="6" type="primary">yhdE</name>
    <name evidence="5" type="ORF">IHBHHGIJ_00530</name>
    <name evidence="6" type="ORF">KFEGEMFD_00620</name>
</gene>
<reference evidence="7 8" key="1">
    <citation type="submission" date="2019-11" db="EMBL/GenBank/DDBJ databases">
        <authorList>
            <person name="Holert J."/>
        </authorList>
    </citation>
    <scope>NUCLEOTIDE SEQUENCE [LARGE SCALE GENOMIC DNA]</scope>
    <source>
        <strain evidence="6">BC3_2A</strain>
        <strain evidence="5">SB11_1A</strain>
    </source>
</reference>
<dbReference type="GO" id="GO:0005737">
    <property type="term" value="C:cytoplasm"/>
    <property type="evidence" value="ECO:0007669"/>
    <property type="project" value="UniProtKB-SubCell"/>
</dbReference>
<dbReference type="InterPro" id="IPR029001">
    <property type="entry name" value="ITPase-like_fam"/>
</dbReference>
<comment type="subcellular location">
    <subcellularLocation>
        <location evidence="4">Cytoplasm</location>
    </subcellularLocation>
</comment>
<dbReference type="HAMAP" id="MF_00528">
    <property type="entry name" value="Maf"/>
    <property type="match status" value="1"/>
</dbReference>
<evidence type="ECO:0000313" key="7">
    <source>
        <dbReference type="Proteomes" id="UP000435877"/>
    </source>
</evidence>
<evidence type="ECO:0000256" key="3">
    <source>
        <dbReference type="ARBA" id="ARBA00023080"/>
    </source>
</evidence>
<dbReference type="PANTHER" id="PTHR43213:SF5">
    <property type="entry name" value="BIFUNCTIONAL DTTP_UTP PYROPHOSPHATASE_METHYLTRANSFERASE PROTEIN-RELATED"/>
    <property type="match status" value="1"/>
</dbReference>
<comment type="catalytic activity">
    <reaction evidence="4">
        <text>UTP + H2O = UMP + diphosphate + H(+)</text>
        <dbReference type="Rhea" id="RHEA:29395"/>
        <dbReference type="ChEBI" id="CHEBI:15377"/>
        <dbReference type="ChEBI" id="CHEBI:15378"/>
        <dbReference type="ChEBI" id="CHEBI:33019"/>
        <dbReference type="ChEBI" id="CHEBI:46398"/>
        <dbReference type="ChEBI" id="CHEBI:57865"/>
        <dbReference type="EC" id="3.6.1.9"/>
    </reaction>
</comment>
<keyword evidence="7" id="KW-1185">Reference proteome</keyword>
<evidence type="ECO:0000313" key="6">
    <source>
        <dbReference type="EMBL" id="CAA0083486.1"/>
    </source>
</evidence>
<feature type="site" description="Important for substrate specificity" evidence="4">
    <location>
        <position position="15"/>
    </location>
</feature>
<dbReference type="Pfam" id="PF02545">
    <property type="entry name" value="Maf"/>
    <property type="match status" value="1"/>
</dbReference>